<protein>
    <submittedName>
        <fullName evidence="1">Uncharacterized protein</fullName>
    </submittedName>
</protein>
<proteinExistence type="predicted"/>
<evidence type="ECO:0000313" key="2">
    <source>
        <dbReference type="Proteomes" id="UP001230649"/>
    </source>
</evidence>
<dbReference type="Proteomes" id="UP001230649">
    <property type="component" value="Unassembled WGS sequence"/>
</dbReference>
<gene>
    <name evidence="1" type="ORF">QFC20_000483</name>
</gene>
<accession>A0ACC2X188</accession>
<reference evidence="1" key="1">
    <citation type="submission" date="2023-04" db="EMBL/GenBank/DDBJ databases">
        <title>Draft Genome sequencing of Naganishia species isolated from polar environments using Oxford Nanopore Technology.</title>
        <authorList>
            <person name="Leo P."/>
            <person name="Venkateswaran K."/>
        </authorList>
    </citation>
    <scope>NUCLEOTIDE SEQUENCE</scope>
    <source>
        <strain evidence="1">MNA-CCFEE 5262</strain>
    </source>
</reference>
<dbReference type="EMBL" id="JASBWS010000002">
    <property type="protein sequence ID" value="KAJ9117335.1"/>
    <property type="molecule type" value="Genomic_DNA"/>
</dbReference>
<evidence type="ECO:0000313" key="1">
    <source>
        <dbReference type="EMBL" id="KAJ9117335.1"/>
    </source>
</evidence>
<name>A0ACC2X188_9TREE</name>
<comment type="caution">
    <text evidence="1">The sequence shown here is derived from an EMBL/GenBank/DDBJ whole genome shotgun (WGS) entry which is preliminary data.</text>
</comment>
<keyword evidence="2" id="KW-1185">Reference proteome</keyword>
<sequence length="456" mass="49723">MVASSSTSSSLRNGRIEDDTLVVSIGDAHDTFQRDHDDDREPWQITKRRQGKASVTSGVSNLANTIIGSGALAFPSAFASMGLIPGIFSCAFSGMTSAFGLYLLSRCARQVGRPIHYKSITVEGRDPHGNDFDDRASLPPSMADVEHEANPGHDSHLNEQEASFNSVALLTFGQGWATRCFDAAIAIKCFGVSISYLIIVKTLMPQIIISFSHHLPHDTISADSMWLDGRLWLLLSFVVVGPISFLKRLDSLRFTSQIALASVAYLVVIVVGWWAFGVPTGRERGPVELARFDRTTLSVFPVQVFAYTCAQNVFPVFNELEKNTQSRMNKVIGTSIFSAIATYEVRSQQQRDIHLGIVLLVALSYPLQCHPCRACLHHLTTGWTTSTHQALPTNEGPLSDDENASDDEDGDVPAKPVATWVNSAEMSETKFIGLTAGIMGCGIIIAMLIDELETGK</sequence>
<organism evidence="1 2">
    <name type="scientific">Naganishia adeliensis</name>
    <dbReference type="NCBI Taxonomy" id="92952"/>
    <lineage>
        <taxon>Eukaryota</taxon>
        <taxon>Fungi</taxon>
        <taxon>Dikarya</taxon>
        <taxon>Basidiomycota</taxon>
        <taxon>Agaricomycotina</taxon>
        <taxon>Tremellomycetes</taxon>
        <taxon>Filobasidiales</taxon>
        <taxon>Filobasidiaceae</taxon>
        <taxon>Naganishia</taxon>
    </lineage>
</organism>